<organism evidence="1 2">
    <name type="scientific">Herpetosiphon gulosus</name>
    <dbReference type="NCBI Taxonomy" id="1973496"/>
    <lineage>
        <taxon>Bacteria</taxon>
        <taxon>Bacillati</taxon>
        <taxon>Chloroflexota</taxon>
        <taxon>Chloroflexia</taxon>
        <taxon>Herpetosiphonales</taxon>
        <taxon>Herpetosiphonaceae</taxon>
        <taxon>Herpetosiphon</taxon>
    </lineage>
</organism>
<evidence type="ECO:0000313" key="2">
    <source>
        <dbReference type="Proteomes" id="UP001428290"/>
    </source>
</evidence>
<name>A0ABP9X7U6_9CHLR</name>
<dbReference type="Proteomes" id="UP001428290">
    <property type="component" value="Unassembled WGS sequence"/>
</dbReference>
<gene>
    <name evidence="1" type="ORF">Hgul01_05289</name>
</gene>
<comment type="caution">
    <text evidence="1">The sequence shown here is derived from an EMBL/GenBank/DDBJ whole genome shotgun (WGS) entry which is preliminary data.</text>
</comment>
<protein>
    <submittedName>
        <fullName evidence="1">Uncharacterized protein</fullName>
    </submittedName>
</protein>
<keyword evidence="2" id="KW-1185">Reference proteome</keyword>
<evidence type="ECO:0000313" key="1">
    <source>
        <dbReference type="EMBL" id="GAA5531464.1"/>
    </source>
</evidence>
<sequence length="71" mass="7677">MTCKQPDAVTNHEGDSPFQQAMKLAGTACLIGINLEGEAKQRLARYLKTLGVMLAQTEDEGIEVGIEKEGK</sequence>
<reference evidence="1 2" key="1">
    <citation type="submission" date="2024-02" db="EMBL/GenBank/DDBJ databases">
        <title>Herpetosiphon gulosus NBRC 112829.</title>
        <authorList>
            <person name="Ichikawa N."/>
            <person name="Katano-Makiyama Y."/>
            <person name="Hidaka K."/>
        </authorList>
    </citation>
    <scope>NUCLEOTIDE SEQUENCE [LARGE SCALE GENOMIC DNA]</scope>
    <source>
        <strain evidence="1 2">NBRC 112829</strain>
    </source>
</reference>
<proteinExistence type="predicted"/>
<dbReference type="EMBL" id="BAABRU010000052">
    <property type="protein sequence ID" value="GAA5531464.1"/>
    <property type="molecule type" value="Genomic_DNA"/>
</dbReference>
<accession>A0ABP9X7U6</accession>